<dbReference type="EMBL" id="DVKQ01000004">
    <property type="protein sequence ID" value="HIT36964.1"/>
    <property type="molecule type" value="Genomic_DNA"/>
</dbReference>
<dbReference type="SMART" id="SM00257">
    <property type="entry name" value="LysM"/>
    <property type="match status" value="1"/>
</dbReference>
<feature type="domain" description="LysM" evidence="3">
    <location>
        <begin position="2"/>
        <end position="46"/>
    </location>
</feature>
<reference evidence="5" key="2">
    <citation type="journal article" date="2021" name="PeerJ">
        <title>Extensive microbial diversity within the chicken gut microbiome revealed by metagenomics and culture.</title>
        <authorList>
            <person name="Gilroy R."/>
            <person name="Ravi A."/>
            <person name="Getino M."/>
            <person name="Pursley I."/>
            <person name="Horton D.L."/>
            <person name="Alikhan N.F."/>
            <person name="Baker D."/>
            <person name="Gharbi K."/>
            <person name="Hall N."/>
            <person name="Watson M."/>
            <person name="Adriaenssens E.M."/>
            <person name="Foster-Nyarko E."/>
            <person name="Jarju S."/>
            <person name="Secka A."/>
            <person name="Antonio M."/>
            <person name="Oren A."/>
            <person name="Chaudhuri R.R."/>
            <person name="La Ragione R."/>
            <person name="Hildebrand F."/>
            <person name="Pallen M.J."/>
        </authorList>
    </citation>
    <scope>NUCLEOTIDE SEQUENCE</scope>
    <source>
        <strain evidence="5">CHK195-26880</strain>
    </source>
</reference>
<dbReference type="Gene3D" id="3.10.350.10">
    <property type="entry name" value="LysM domain"/>
    <property type="match status" value="1"/>
</dbReference>
<reference evidence="5" key="1">
    <citation type="submission" date="2020-10" db="EMBL/GenBank/DDBJ databases">
        <authorList>
            <person name="Gilroy R."/>
        </authorList>
    </citation>
    <scope>NUCLEOTIDE SEQUENCE</scope>
    <source>
        <strain evidence="5">CHK195-26880</strain>
    </source>
</reference>
<keyword evidence="1" id="KW-0378">Hydrolase</keyword>
<dbReference type="Pfam" id="PF01476">
    <property type="entry name" value="LysM"/>
    <property type="match status" value="1"/>
</dbReference>
<evidence type="ECO:0000313" key="6">
    <source>
        <dbReference type="Proteomes" id="UP000886833"/>
    </source>
</evidence>
<dbReference type="SUPFAM" id="SSF54106">
    <property type="entry name" value="LysM domain"/>
    <property type="match status" value="1"/>
</dbReference>
<evidence type="ECO:0000259" key="4">
    <source>
        <dbReference type="PROSITE" id="PS51910"/>
    </source>
</evidence>
<dbReference type="GO" id="GO:0008061">
    <property type="term" value="F:chitin binding"/>
    <property type="evidence" value="ECO:0007669"/>
    <property type="project" value="InterPro"/>
</dbReference>
<dbReference type="InterPro" id="IPR036779">
    <property type="entry name" value="LysM_dom_sf"/>
</dbReference>
<feature type="domain" description="GH18" evidence="4">
    <location>
        <begin position="49"/>
        <end position="367"/>
    </location>
</feature>
<dbReference type="InterPro" id="IPR001223">
    <property type="entry name" value="Glyco_hydro18_cat"/>
</dbReference>
<name>A0A9D1GB56_9FIRM</name>
<dbReference type="PROSITE" id="PS51782">
    <property type="entry name" value="LYSM"/>
    <property type="match status" value="1"/>
</dbReference>
<dbReference type="Gene3D" id="3.10.50.10">
    <property type="match status" value="1"/>
</dbReference>
<dbReference type="GO" id="GO:0016798">
    <property type="term" value="F:hydrolase activity, acting on glycosyl bonds"/>
    <property type="evidence" value="ECO:0007669"/>
    <property type="project" value="UniProtKB-KW"/>
</dbReference>
<dbReference type="PANTHER" id="PTHR46066">
    <property type="entry name" value="CHITINASE DOMAIN-CONTAINING PROTEIN 1 FAMILY MEMBER"/>
    <property type="match status" value="1"/>
</dbReference>
<dbReference type="InterPro" id="IPR011583">
    <property type="entry name" value="Chitinase_II/V-like_cat"/>
</dbReference>
<evidence type="ECO:0000256" key="1">
    <source>
        <dbReference type="ARBA" id="ARBA00022801"/>
    </source>
</evidence>
<dbReference type="InterPro" id="IPR017853">
    <property type="entry name" value="GH"/>
</dbReference>
<sequence length="373" mass="41667">MTIYTVQRGDTLYGIARKFGTTVREITDLNGLSNVNRLMIGQALVIPTKVLPGILVNGYAYPTISDITLSLTLPSLTFLSIFSYQVTSDGNLKEINDSRVITAAKDTNTLPMLVMTNIGSTGRFDSDLAHAILANEAVQDRLISNLITTLRNKGYAGVDIDFEYVYPMDRELYNSFLEKVVTRLREEEFIITTALAPKVRANQVGTLYEAHDYATHGRLADHVIIMTYEWGYTYGPPMAVAPLNQVERVIQYAVTEIPSKKILMGIPNYGYDWTLPYEQGRPAKSISNTNAVALAAEKGVEIQFDPVAKAPYFYYKDESGALHIVWFEDARSIKAKLDLVTKYNLGGISIWTVMNYFPGMYAVLNSNFKVEKG</sequence>
<dbReference type="InterPro" id="IPR018392">
    <property type="entry name" value="LysM"/>
</dbReference>
<evidence type="ECO:0000256" key="2">
    <source>
        <dbReference type="ARBA" id="ARBA00023295"/>
    </source>
</evidence>
<dbReference type="GO" id="GO:0070492">
    <property type="term" value="F:oligosaccharide binding"/>
    <property type="evidence" value="ECO:0007669"/>
    <property type="project" value="TreeGrafter"/>
</dbReference>
<evidence type="ECO:0000259" key="3">
    <source>
        <dbReference type="PROSITE" id="PS51782"/>
    </source>
</evidence>
<evidence type="ECO:0000313" key="5">
    <source>
        <dbReference type="EMBL" id="HIT36964.1"/>
    </source>
</evidence>
<dbReference type="SMART" id="SM00636">
    <property type="entry name" value="Glyco_18"/>
    <property type="match status" value="1"/>
</dbReference>
<organism evidence="5 6">
    <name type="scientific">Candidatus Onthousia faecipullorum</name>
    <dbReference type="NCBI Taxonomy" id="2840887"/>
    <lineage>
        <taxon>Bacteria</taxon>
        <taxon>Bacillati</taxon>
        <taxon>Bacillota</taxon>
        <taxon>Bacilli</taxon>
        <taxon>Candidatus Onthousia</taxon>
    </lineage>
</organism>
<proteinExistence type="predicted"/>
<accession>A0A9D1GB56</accession>
<dbReference type="PANTHER" id="PTHR46066:SF2">
    <property type="entry name" value="CHITINASE DOMAIN-CONTAINING PROTEIN 1"/>
    <property type="match status" value="1"/>
</dbReference>
<protein>
    <submittedName>
        <fullName evidence="5">LysM peptidoglycan-binding domain-containing protein</fullName>
    </submittedName>
</protein>
<keyword evidence="2" id="KW-0326">Glycosidase</keyword>
<dbReference type="InterPro" id="IPR041704">
    <property type="entry name" value="CFLE_GH18"/>
</dbReference>
<dbReference type="Pfam" id="PF00704">
    <property type="entry name" value="Glyco_hydro_18"/>
    <property type="match status" value="1"/>
</dbReference>
<dbReference type="GO" id="GO:0012505">
    <property type="term" value="C:endomembrane system"/>
    <property type="evidence" value="ECO:0007669"/>
    <property type="project" value="TreeGrafter"/>
</dbReference>
<dbReference type="PROSITE" id="PS51910">
    <property type="entry name" value="GH18_2"/>
    <property type="match status" value="1"/>
</dbReference>
<dbReference type="CDD" id="cd02874">
    <property type="entry name" value="GH18_CFLE_spore_hydrolase"/>
    <property type="match status" value="1"/>
</dbReference>
<dbReference type="SUPFAM" id="SSF51445">
    <property type="entry name" value="(Trans)glycosidases"/>
    <property type="match status" value="1"/>
</dbReference>
<dbReference type="Gene3D" id="3.20.20.80">
    <property type="entry name" value="Glycosidases"/>
    <property type="match status" value="1"/>
</dbReference>
<dbReference type="InterPro" id="IPR029070">
    <property type="entry name" value="Chitinase_insertion_sf"/>
</dbReference>
<dbReference type="GO" id="GO:0005975">
    <property type="term" value="P:carbohydrate metabolic process"/>
    <property type="evidence" value="ECO:0007669"/>
    <property type="project" value="InterPro"/>
</dbReference>
<comment type="caution">
    <text evidence="5">The sequence shown here is derived from an EMBL/GenBank/DDBJ whole genome shotgun (WGS) entry which is preliminary data.</text>
</comment>
<dbReference type="AlphaFoldDB" id="A0A9D1GB56"/>
<dbReference type="CDD" id="cd00118">
    <property type="entry name" value="LysM"/>
    <property type="match status" value="1"/>
</dbReference>
<dbReference type="Proteomes" id="UP000886833">
    <property type="component" value="Unassembled WGS sequence"/>
</dbReference>
<gene>
    <name evidence="5" type="ORF">IAB59_00615</name>
</gene>